<evidence type="ECO:0000313" key="2">
    <source>
        <dbReference type="Proteomes" id="UP000499080"/>
    </source>
</evidence>
<accession>A0A4Y2BV78</accession>
<keyword evidence="2" id="KW-1185">Reference proteome</keyword>
<comment type="caution">
    <text evidence="1">The sequence shown here is derived from an EMBL/GenBank/DDBJ whole genome shotgun (WGS) entry which is preliminary data.</text>
</comment>
<gene>
    <name evidence="1" type="ORF">AVEN_104334_1</name>
</gene>
<proteinExistence type="predicted"/>
<reference evidence="1 2" key="1">
    <citation type="journal article" date="2019" name="Sci. Rep.">
        <title>Orb-weaving spider Araneus ventricosus genome elucidates the spidroin gene catalogue.</title>
        <authorList>
            <person name="Kono N."/>
            <person name="Nakamura H."/>
            <person name="Ohtoshi R."/>
            <person name="Moran D.A.P."/>
            <person name="Shinohara A."/>
            <person name="Yoshida Y."/>
            <person name="Fujiwara M."/>
            <person name="Mori M."/>
            <person name="Tomita M."/>
            <person name="Arakawa K."/>
        </authorList>
    </citation>
    <scope>NUCLEOTIDE SEQUENCE [LARGE SCALE GENOMIC DNA]</scope>
</reference>
<organism evidence="1 2">
    <name type="scientific">Araneus ventricosus</name>
    <name type="common">Orbweaver spider</name>
    <name type="synonym">Epeira ventricosa</name>
    <dbReference type="NCBI Taxonomy" id="182803"/>
    <lineage>
        <taxon>Eukaryota</taxon>
        <taxon>Metazoa</taxon>
        <taxon>Ecdysozoa</taxon>
        <taxon>Arthropoda</taxon>
        <taxon>Chelicerata</taxon>
        <taxon>Arachnida</taxon>
        <taxon>Araneae</taxon>
        <taxon>Araneomorphae</taxon>
        <taxon>Entelegynae</taxon>
        <taxon>Araneoidea</taxon>
        <taxon>Araneidae</taxon>
        <taxon>Araneus</taxon>
    </lineage>
</organism>
<protein>
    <submittedName>
        <fullName evidence="1">Uncharacterized protein</fullName>
    </submittedName>
</protein>
<evidence type="ECO:0000313" key="1">
    <source>
        <dbReference type="EMBL" id="GBL96100.1"/>
    </source>
</evidence>
<name>A0A4Y2BV78_ARAVE</name>
<dbReference type="Proteomes" id="UP000499080">
    <property type="component" value="Unassembled WGS sequence"/>
</dbReference>
<dbReference type="AlphaFoldDB" id="A0A4Y2BV78"/>
<sequence length="107" mass="12110">MGHSTLTTNPSSSDTLIPYCTYFSPRLQNTNPYLQRLPIVRESLTSPTYLQRSHFSIFGSSVQMDLKRSSISKLATTPRQFSSDFRTDDRFGRGPTEFPRCGVIVNV</sequence>
<dbReference type="EMBL" id="BGPR01000117">
    <property type="protein sequence ID" value="GBL96100.1"/>
    <property type="molecule type" value="Genomic_DNA"/>
</dbReference>